<dbReference type="Pfam" id="PF10502">
    <property type="entry name" value="Peptidase_S26"/>
    <property type="match status" value="1"/>
</dbReference>
<dbReference type="PANTHER" id="PTHR43390">
    <property type="entry name" value="SIGNAL PEPTIDASE I"/>
    <property type="match status" value="1"/>
</dbReference>
<feature type="active site" evidence="6">
    <location>
        <position position="61"/>
    </location>
</feature>
<evidence type="ECO:0000256" key="6">
    <source>
        <dbReference type="PIRSR" id="PIRSR600223-1"/>
    </source>
</evidence>
<dbReference type="GO" id="GO:0004252">
    <property type="term" value="F:serine-type endopeptidase activity"/>
    <property type="evidence" value="ECO:0007669"/>
    <property type="project" value="InterPro"/>
</dbReference>
<keyword evidence="5 7" id="KW-0378">Hydrolase</keyword>
<proteinExistence type="inferred from homology"/>
<dbReference type="CDD" id="cd06530">
    <property type="entry name" value="S26_SPase_I"/>
    <property type="match status" value="1"/>
</dbReference>
<dbReference type="OrthoDB" id="9815782at2"/>
<comment type="catalytic activity">
    <reaction evidence="1 7">
        <text>Cleavage of hydrophobic, N-terminal signal or leader sequences from secreted and periplasmic proteins.</text>
        <dbReference type="EC" id="3.4.21.89"/>
    </reaction>
</comment>
<dbReference type="GO" id="GO:0016020">
    <property type="term" value="C:membrane"/>
    <property type="evidence" value="ECO:0007669"/>
    <property type="project" value="UniProtKB-SubCell"/>
</dbReference>
<dbReference type="PANTHER" id="PTHR43390:SF1">
    <property type="entry name" value="CHLOROPLAST PROCESSING PEPTIDASE"/>
    <property type="match status" value="1"/>
</dbReference>
<protein>
    <recommendedName>
        <fullName evidence="4 7">Signal peptidase I</fullName>
        <ecNumber evidence="3 7">3.4.21.89</ecNumber>
    </recommendedName>
</protein>
<dbReference type="PROSITE" id="PS00760">
    <property type="entry name" value="SPASE_I_2"/>
    <property type="match status" value="1"/>
</dbReference>
<dbReference type="NCBIfam" id="TIGR02227">
    <property type="entry name" value="sigpep_I_bact"/>
    <property type="match status" value="1"/>
</dbReference>
<evidence type="ECO:0000313" key="10">
    <source>
        <dbReference type="Proteomes" id="UP000305451"/>
    </source>
</evidence>
<dbReference type="AlphaFoldDB" id="A0A4S2HFC3"/>
<dbReference type="PROSITE" id="PS00761">
    <property type="entry name" value="SPASE_I_3"/>
    <property type="match status" value="1"/>
</dbReference>
<dbReference type="InterPro" id="IPR019533">
    <property type="entry name" value="Peptidase_S26"/>
</dbReference>
<evidence type="ECO:0000256" key="7">
    <source>
        <dbReference type="RuleBase" id="RU362042"/>
    </source>
</evidence>
<sequence length="262" mass="28323">MARRSTYAANSVAPAVATVPAAAPVQGRAALRIMRAFAIAFLIAMAVRTFAYQPFYIPTGSMTPNLLAGDYVIVSKFAYGYSRASLPLAGPLRGERVFERQPEHGDVLVFRAPHEPRQAYVKRVIGLPGDQIAMHGGAVYLNGSALGQVALGADALTGLESLREEMADGQGYTVLDRGASELDHVAAFEVPAGHYFVLGDNRDESRDSRVPRPFGPGLVPAAHIVGRADYVLLSVRPDFNLIKPWTWTRIRQARTATRVGAH</sequence>
<keyword evidence="7" id="KW-0472">Membrane</keyword>
<comment type="subcellular location">
    <subcellularLocation>
        <location evidence="7">Membrane</location>
        <topology evidence="7">Single-pass type II membrane protein</topology>
    </subcellularLocation>
</comment>
<gene>
    <name evidence="9" type="primary">lepB</name>
    <name evidence="9" type="ORF">E5162_04845</name>
</gene>
<comment type="caution">
    <text evidence="9">The sequence shown here is derived from an EMBL/GenBank/DDBJ whole genome shotgun (WGS) entry which is preliminary data.</text>
</comment>
<evidence type="ECO:0000313" key="9">
    <source>
        <dbReference type="EMBL" id="TGY94603.1"/>
    </source>
</evidence>
<feature type="active site" evidence="6">
    <location>
        <position position="122"/>
    </location>
</feature>
<evidence type="ECO:0000256" key="1">
    <source>
        <dbReference type="ARBA" id="ARBA00000677"/>
    </source>
</evidence>
<reference evidence="9 10" key="1">
    <citation type="journal article" date="2013" name="Int. J. Syst. Evol. Microbiol.">
        <title>Marinicauda pacifica gen. nov., sp. nov., a prosthecate alphaproteobacterium of the family Hyphomonadaceae isolated from deep seawater.</title>
        <authorList>
            <person name="Zhang X.Y."/>
            <person name="Li G.W."/>
            <person name="Wang C.S."/>
            <person name="Zhang Y.J."/>
            <person name="Xu X.W."/>
            <person name="Li H."/>
            <person name="Liu A."/>
            <person name="Liu C."/>
            <person name="Xie B.B."/>
            <person name="Qin Q.L."/>
            <person name="Xu Z."/>
            <person name="Chen X.L."/>
            <person name="Zhou B.C."/>
            <person name="Zhang Y.Z."/>
        </authorList>
    </citation>
    <scope>NUCLEOTIDE SEQUENCE [LARGE SCALE GENOMIC DNA]</scope>
    <source>
        <strain evidence="9 10">P-1 km-3</strain>
    </source>
</reference>
<evidence type="ECO:0000256" key="5">
    <source>
        <dbReference type="ARBA" id="ARBA00022801"/>
    </source>
</evidence>
<feature type="domain" description="Peptidase S26" evidence="8">
    <location>
        <begin position="32"/>
        <end position="231"/>
    </location>
</feature>
<accession>A0A4S2HFC3</accession>
<dbReference type="GO" id="GO:0009003">
    <property type="term" value="F:signal peptidase activity"/>
    <property type="evidence" value="ECO:0007669"/>
    <property type="project" value="UniProtKB-EC"/>
</dbReference>
<dbReference type="EC" id="3.4.21.89" evidence="3 7"/>
<comment type="similarity">
    <text evidence="2 7">Belongs to the peptidase S26 family.</text>
</comment>
<keyword evidence="10" id="KW-1185">Reference proteome</keyword>
<dbReference type="InterPro" id="IPR036286">
    <property type="entry name" value="LexA/Signal_pep-like_sf"/>
</dbReference>
<dbReference type="RefSeq" id="WP_135943800.1">
    <property type="nucleotide sequence ID" value="NZ_BMEI01000001.1"/>
</dbReference>
<dbReference type="InterPro" id="IPR019757">
    <property type="entry name" value="Pept_S26A_signal_pept_1_Lys-AS"/>
</dbReference>
<dbReference type="EMBL" id="SRXV01000001">
    <property type="protein sequence ID" value="TGY94603.1"/>
    <property type="molecule type" value="Genomic_DNA"/>
</dbReference>
<name>A0A4S2HFC3_9PROT</name>
<dbReference type="SUPFAM" id="SSF51306">
    <property type="entry name" value="LexA/Signal peptidase"/>
    <property type="match status" value="1"/>
</dbReference>
<evidence type="ECO:0000256" key="4">
    <source>
        <dbReference type="ARBA" id="ARBA00019232"/>
    </source>
</evidence>
<keyword evidence="7" id="KW-0645">Protease</keyword>
<evidence type="ECO:0000259" key="8">
    <source>
        <dbReference type="Pfam" id="PF10502"/>
    </source>
</evidence>
<feature type="transmembrane region" description="Helical" evidence="7">
    <location>
        <begin position="36"/>
        <end position="55"/>
    </location>
</feature>
<keyword evidence="7" id="KW-0812">Transmembrane</keyword>
<dbReference type="GO" id="GO:0006465">
    <property type="term" value="P:signal peptide processing"/>
    <property type="evidence" value="ECO:0007669"/>
    <property type="project" value="InterPro"/>
</dbReference>
<dbReference type="Gene3D" id="2.10.109.10">
    <property type="entry name" value="Umud Fragment, subunit A"/>
    <property type="match status" value="1"/>
</dbReference>
<keyword evidence="7" id="KW-1133">Transmembrane helix</keyword>
<evidence type="ECO:0000256" key="3">
    <source>
        <dbReference type="ARBA" id="ARBA00013208"/>
    </source>
</evidence>
<organism evidence="9 10">
    <name type="scientific">Marinicauda pacifica</name>
    <dbReference type="NCBI Taxonomy" id="1133559"/>
    <lineage>
        <taxon>Bacteria</taxon>
        <taxon>Pseudomonadati</taxon>
        <taxon>Pseudomonadota</taxon>
        <taxon>Alphaproteobacteria</taxon>
        <taxon>Maricaulales</taxon>
        <taxon>Maricaulaceae</taxon>
        <taxon>Marinicauda</taxon>
    </lineage>
</organism>
<dbReference type="InterPro" id="IPR019758">
    <property type="entry name" value="Pept_S26A_signal_pept_1_CS"/>
</dbReference>
<dbReference type="InterPro" id="IPR000223">
    <property type="entry name" value="Pept_S26A_signal_pept_1"/>
</dbReference>
<dbReference type="PRINTS" id="PR00727">
    <property type="entry name" value="LEADERPTASE"/>
</dbReference>
<dbReference type="Proteomes" id="UP000305451">
    <property type="component" value="Unassembled WGS sequence"/>
</dbReference>
<evidence type="ECO:0000256" key="2">
    <source>
        <dbReference type="ARBA" id="ARBA00009370"/>
    </source>
</evidence>